<feature type="transmembrane region" description="Helical" evidence="1">
    <location>
        <begin position="214"/>
        <end position="240"/>
    </location>
</feature>
<accession>A0ABS5B5S3</accession>
<keyword evidence="3" id="KW-1185">Reference proteome</keyword>
<sequence length="286" mass="32828">MEKYPFKNLFDDSWKVFRENYSLWVVGSFLSGLLPTVISMVVFRYFMTSIQDGTAFSPQFFLIIHTALLFSGLGPSLIFKKYFLILVRQGALVKKHLLAAIFYSLTDGLGRRFYYFIVSYLILFLPFLPLWLNFETILPALLPYMGLAGFLILIWFLFLFSVVFGFLSILIASYFFLFPFIVQDTASKDNQLKALSYLKAVKKSIQLMKGQKRYYLLLQLILGAINGLGGQGISYVILFIGGDPFLSLMLFFILNSLFVSPYSAAMETFWADRLMQNDTEIVDYGD</sequence>
<keyword evidence="1" id="KW-0472">Membrane</keyword>
<dbReference type="RefSeq" id="WP_209628956.1">
    <property type="nucleotide sequence ID" value="NZ_PRDG01000006.1"/>
</dbReference>
<feature type="transmembrane region" description="Helical" evidence="1">
    <location>
        <begin position="59"/>
        <end position="79"/>
    </location>
</feature>
<feature type="transmembrane region" description="Helical" evidence="1">
    <location>
        <begin position="21"/>
        <end position="47"/>
    </location>
</feature>
<dbReference type="EMBL" id="PRDG01000006">
    <property type="protein sequence ID" value="MBP2624193.1"/>
    <property type="molecule type" value="Genomic_DNA"/>
</dbReference>
<organism evidence="2 3">
    <name type="scientific">Streptococcus oricebi</name>
    <dbReference type="NCBI Taxonomy" id="1547447"/>
    <lineage>
        <taxon>Bacteria</taxon>
        <taxon>Bacillati</taxon>
        <taxon>Bacillota</taxon>
        <taxon>Bacilli</taxon>
        <taxon>Lactobacillales</taxon>
        <taxon>Streptococcaceae</taxon>
        <taxon>Streptococcus</taxon>
    </lineage>
</organism>
<gene>
    <name evidence="2" type="ORF">C4K46_09620</name>
</gene>
<feature type="transmembrane region" description="Helical" evidence="1">
    <location>
        <begin position="152"/>
        <end position="178"/>
    </location>
</feature>
<name>A0ABS5B5S3_9STRE</name>
<comment type="caution">
    <text evidence="2">The sequence shown here is derived from an EMBL/GenBank/DDBJ whole genome shotgun (WGS) entry which is preliminary data.</text>
</comment>
<keyword evidence="1" id="KW-0812">Transmembrane</keyword>
<dbReference type="Proteomes" id="UP001519296">
    <property type="component" value="Unassembled WGS sequence"/>
</dbReference>
<evidence type="ECO:0008006" key="4">
    <source>
        <dbReference type="Google" id="ProtNLM"/>
    </source>
</evidence>
<proteinExistence type="predicted"/>
<evidence type="ECO:0000256" key="1">
    <source>
        <dbReference type="SAM" id="Phobius"/>
    </source>
</evidence>
<evidence type="ECO:0000313" key="3">
    <source>
        <dbReference type="Proteomes" id="UP001519296"/>
    </source>
</evidence>
<reference evidence="2 3" key="1">
    <citation type="submission" date="2018-02" db="EMBL/GenBank/DDBJ databases">
        <title>Draft genome sequence of Streptococcus oricebi CCUG 70868T type strain.</title>
        <authorList>
            <person name="Mendez V."/>
            <person name="Salva-Serra F."/>
            <person name="Jaen-Luchoro D."/>
            <person name="Gonzales-Siles L."/>
            <person name="Karlsson R."/>
            <person name="Engstrom-Jakobsson H."/>
            <person name="Busquets A."/>
            <person name="Gomila M."/>
            <person name="Pineiro-Iglesias B."/>
            <person name="Bennasar-Figueras A."/>
            <person name="Seeger M."/>
            <person name="Moore E."/>
        </authorList>
    </citation>
    <scope>NUCLEOTIDE SEQUENCE [LARGE SCALE GENOMIC DNA]</scope>
    <source>
        <strain evidence="2 3">CCUG 70868</strain>
    </source>
</reference>
<feature type="transmembrane region" description="Helical" evidence="1">
    <location>
        <begin position="113"/>
        <end position="132"/>
    </location>
</feature>
<evidence type="ECO:0000313" key="2">
    <source>
        <dbReference type="EMBL" id="MBP2624193.1"/>
    </source>
</evidence>
<feature type="transmembrane region" description="Helical" evidence="1">
    <location>
        <begin position="246"/>
        <end position="265"/>
    </location>
</feature>
<keyword evidence="1" id="KW-1133">Transmembrane helix</keyword>
<protein>
    <recommendedName>
        <fullName evidence="4">DUF975 family protein</fullName>
    </recommendedName>
</protein>